<accession>A0A5B7H6D8</accession>
<dbReference type="EMBL" id="VSRR010022061">
    <property type="protein sequence ID" value="MPC64414.1"/>
    <property type="molecule type" value="Genomic_DNA"/>
</dbReference>
<evidence type="ECO:0000313" key="2">
    <source>
        <dbReference type="EMBL" id="MPC64414.1"/>
    </source>
</evidence>
<comment type="caution">
    <text evidence="2">The sequence shown here is derived from an EMBL/GenBank/DDBJ whole genome shotgun (WGS) entry which is preliminary data.</text>
</comment>
<feature type="region of interest" description="Disordered" evidence="1">
    <location>
        <begin position="1"/>
        <end position="29"/>
    </location>
</feature>
<organism evidence="2 3">
    <name type="scientific">Portunus trituberculatus</name>
    <name type="common">Swimming crab</name>
    <name type="synonym">Neptunus trituberculatus</name>
    <dbReference type="NCBI Taxonomy" id="210409"/>
    <lineage>
        <taxon>Eukaryota</taxon>
        <taxon>Metazoa</taxon>
        <taxon>Ecdysozoa</taxon>
        <taxon>Arthropoda</taxon>
        <taxon>Crustacea</taxon>
        <taxon>Multicrustacea</taxon>
        <taxon>Malacostraca</taxon>
        <taxon>Eumalacostraca</taxon>
        <taxon>Eucarida</taxon>
        <taxon>Decapoda</taxon>
        <taxon>Pleocyemata</taxon>
        <taxon>Brachyura</taxon>
        <taxon>Eubrachyura</taxon>
        <taxon>Portunoidea</taxon>
        <taxon>Portunidae</taxon>
        <taxon>Portuninae</taxon>
        <taxon>Portunus</taxon>
    </lineage>
</organism>
<dbReference type="AlphaFoldDB" id="A0A5B7H6D8"/>
<keyword evidence="3" id="KW-1185">Reference proteome</keyword>
<feature type="compositionally biased region" description="Polar residues" evidence="1">
    <location>
        <begin position="19"/>
        <end position="29"/>
    </location>
</feature>
<gene>
    <name evidence="2" type="ORF">E2C01_058531</name>
</gene>
<reference evidence="2 3" key="1">
    <citation type="submission" date="2019-05" db="EMBL/GenBank/DDBJ databases">
        <title>Another draft genome of Portunus trituberculatus and its Hox gene families provides insights of decapod evolution.</title>
        <authorList>
            <person name="Jeong J.-H."/>
            <person name="Song I."/>
            <person name="Kim S."/>
            <person name="Choi T."/>
            <person name="Kim D."/>
            <person name="Ryu S."/>
            <person name="Kim W."/>
        </authorList>
    </citation>
    <scope>NUCLEOTIDE SEQUENCE [LARGE SCALE GENOMIC DNA]</scope>
    <source>
        <tissue evidence="2">Muscle</tissue>
    </source>
</reference>
<sequence length="69" mass="7980">MRHQGISLPSVKIHDSHTNSHSCSQGHNMQMTSTFPKIKRQKQETHDHYFANIIDVLDNFFGSLRCEVL</sequence>
<proteinExistence type="predicted"/>
<protein>
    <submittedName>
        <fullName evidence="2">Uncharacterized protein</fullName>
    </submittedName>
</protein>
<evidence type="ECO:0000313" key="3">
    <source>
        <dbReference type="Proteomes" id="UP000324222"/>
    </source>
</evidence>
<name>A0A5B7H6D8_PORTR</name>
<evidence type="ECO:0000256" key="1">
    <source>
        <dbReference type="SAM" id="MobiDB-lite"/>
    </source>
</evidence>
<dbReference type="Proteomes" id="UP000324222">
    <property type="component" value="Unassembled WGS sequence"/>
</dbReference>